<dbReference type="RefSeq" id="WP_148505844.1">
    <property type="nucleotide sequence ID" value="NZ_BALE01000010.1"/>
</dbReference>
<keyword evidence="2" id="KW-1133">Transmembrane helix</keyword>
<name>A0A0D6MJ84_9PROT</name>
<accession>A0A0D6MJ84</accession>
<keyword evidence="4" id="KW-1185">Reference proteome</keyword>
<gene>
    <name evidence="3" type="ORF">Tasa_010_266</name>
</gene>
<organism evidence="3 4">
    <name type="scientific">Tanticharoenia sakaeratensis NBRC 103193</name>
    <dbReference type="NCBI Taxonomy" id="1231623"/>
    <lineage>
        <taxon>Bacteria</taxon>
        <taxon>Pseudomonadati</taxon>
        <taxon>Pseudomonadota</taxon>
        <taxon>Alphaproteobacteria</taxon>
        <taxon>Acetobacterales</taxon>
        <taxon>Acetobacteraceae</taxon>
        <taxon>Tanticharoenia</taxon>
    </lineage>
</organism>
<keyword evidence="2" id="KW-0472">Membrane</keyword>
<evidence type="ECO:0000256" key="2">
    <source>
        <dbReference type="SAM" id="Phobius"/>
    </source>
</evidence>
<keyword evidence="2" id="KW-0812">Transmembrane</keyword>
<dbReference type="EMBL" id="BALE01000010">
    <property type="protein sequence ID" value="GAN53719.1"/>
    <property type="molecule type" value="Genomic_DNA"/>
</dbReference>
<feature type="region of interest" description="Disordered" evidence="1">
    <location>
        <begin position="1"/>
        <end position="26"/>
    </location>
</feature>
<evidence type="ECO:0000313" key="3">
    <source>
        <dbReference type="EMBL" id="GAN53719.1"/>
    </source>
</evidence>
<proteinExistence type="predicted"/>
<comment type="caution">
    <text evidence="3">The sequence shown here is derived from an EMBL/GenBank/DDBJ whole genome shotgun (WGS) entry which is preliminary data.</text>
</comment>
<evidence type="ECO:0000313" key="4">
    <source>
        <dbReference type="Proteomes" id="UP000032679"/>
    </source>
</evidence>
<evidence type="ECO:0000256" key="1">
    <source>
        <dbReference type="SAM" id="MobiDB-lite"/>
    </source>
</evidence>
<evidence type="ECO:0008006" key="5">
    <source>
        <dbReference type="Google" id="ProtNLM"/>
    </source>
</evidence>
<sequence length="161" mass="16410">MSDLPHKPGPHGAAPEPAGGSGLPGSGSDRLVVTAAGRVVSLPLAAIRRIEPAHVFAMPRDPALDDRLWHAVVGMVAVFGVVHGVVSLTVLLSGVMVKGPEARVLCLSSQWLTQVGAGGLMRPGLALLVDSVIDVQSDAAGGEDAVIDLARLLADDVEHAA</sequence>
<dbReference type="Proteomes" id="UP000032679">
    <property type="component" value="Unassembled WGS sequence"/>
</dbReference>
<reference evidence="3 4" key="1">
    <citation type="submission" date="2012-10" db="EMBL/GenBank/DDBJ databases">
        <title>Genome sequencing of Tanticharoenia sakaeratensis NBRC 103193.</title>
        <authorList>
            <person name="Azuma Y."/>
            <person name="Hadano H."/>
            <person name="Hirakawa H."/>
            <person name="Matsushita K."/>
        </authorList>
    </citation>
    <scope>NUCLEOTIDE SEQUENCE [LARGE SCALE GENOMIC DNA]</scope>
    <source>
        <strain evidence="3 4">NBRC 103193</strain>
    </source>
</reference>
<feature type="transmembrane region" description="Helical" evidence="2">
    <location>
        <begin position="68"/>
        <end position="93"/>
    </location>
</feature>
<dbReference type="STRING" id="1231623.Tasa_010_266"/>
<protein>
    <recommendedName>
        <fullName evidence="5">CheW-like domain-containing protein</fullName>
    </recommendedName>
</protein>
<dbReference type="AlphaFoldDB" id="A0A0D6MJ84"/>